<protein>
    <submittedName>
        <fullName evidence="2">TfoX/Sxy family protein</fullName>
    </submittedName>
</protein>
<dbReference type="SUPFAM" id="SSF159894">
    <property type="entry name" value="YgaC/TfoX-N like"/>
    <property type="match status" value="1"/>
</dbReference>
<keyword evidence="3" id="KW-1185">Reference proteome</keyword>
<gene>
    <name evidence="2" type="ORF">ACFQ11_15650</name>
</gene>
<proteinExistence type="predicted"/>
<dbReference type="RefSeq" id="WP_378299044.1">
    <property type="nucleotide sequence ID" value="NZ_JBHTJA010000026.1"/>
</dbReference>
<sequence length="109" mass="12141">MAHDEDVANRVREALADERDVREVRMFGGLAFMVRGKMAATANAGGRLMVRCDPDRADELLERPGASWPEMRGKRMAKGWIVVDAAVDDDFGLWMREALAYNRRTTGGG</sequence>
<comment type="caution">
    <text evidence="2">The sequence shown here is derived from an EMBL/GenBank/DDBJ whole genome shotgun (WGS) entry which is preliminary data.</text>
</comment>
<dbReference type="Proteomes" id="UP001596972">
    <property type="component" value="Unassembled WGS sequence"/>
</dbReference>
<evidence type="ECO:0000313" key="2">
    <source>
        <dbReference type="EMBL" id="MFD0901834.1"/>
    </source>
</evidence>
<accession>A0ABW3EN97</accession>
<dbReference type="Pfam" id="PF04993">
    <property type="entry name" value="TfoX_N"/>
    <property type="match status" value="1"/>
</dbReference>
<evidence type="ECO:0000313" key="3">
    <source>
        <dbReference type="Proteomes" id="UP001596972"/>
    </source>
</evidence>
<evidence type="ECO:0000259" key="1">
    <source>
        <dbReference type="Pfam" id="PF04993"/>
    </source>
</evidence>
<name>A0ABW3EN97_9ACTN</name>
<organism evidence="2 3">
    <name type="scientific">Actinomadura sediminis</name>
    <dbReference type="NCBI Taxonomy" id="1038904"/>
    <lineage>
        <taxon>Bacteria</taxon>
        <taxon>Bacillati</taxon>
        <taxon>Actinomycetota</taxon>
        <taxon>Actinomycetes</taxon>
        <taxon>Streptosporangiales</taxon>
        <taxon>Thermomonosporaceae</taxon>
        <taxon>Actinomadura</taxon>
    </lineage>
</organism>
<dbReference type="InterPro" id="IPR007076">
    <property type="entry name" value="TfoX_N"/>
</dbReference>
<feature type="domain" description="TfoX N-terminal" evidence="1">
    <location>
        <begin position="14"/>
        <end position="99"/>
    </location>
</feature>
<reference evidence="3" key="1">
    <citation type="journal article" date="2019" name="Int. J. Syst. Evol. Microbiol.">
        <title>The Global Catalogue of Microorganisms (GCM) 10K type strain sequencing project: providing services to taxonomists for standard genome sequencing and annotation.</title>
        <authorList>
            <consortium name="The Broad Institute Genomics Platform"/>
            <consortium name="The Broad Institute Genome Sequencing Center for Infectious Disease"/>
            <person name="Wu L."/>
            <person name="Ma J."/>
        </authorList>
    </citation>
    <scope>NUCLEOTIDE SEQUENCE [LARGE SCALE GENOMIC DNA]</scope>
    <source>
        <strain evidence="3">JCM 31202</strain>
    </source>
</reference>
<dbReference type="Gene3D" id="3.30.1460.30">
    <property type="entry name" value="YgaC/TfoX-N like chaperone"/>
    <property type="match status" value="1"/>
</dbReference>
<dbReference type="EMBL" id="JBHTJA010000026">
    <property type="protein sequence ID" value="MFD0901834.1"/>
    <property type="molecule type" value="Genomic_DNA"/>
</dbReference>